<dbReference type="InterPro" id="IPR002018">
    <property type="entry name" value="CarbesteraseB"/>
</dbReference>
<dbReference type="PATRIC" id="fig|742743.3.peg.1678"/>
<dbReference type="Pfam" id="PF00135">
    <property type="entry name" value="COesterase"/>
    <property type="match status" value="1"/>
</dbReference>
<dbReference type="Proteomes" id="UP000003277">
    <property type="component" value="Unassembled WGS sequence"/>
</dbReference>
<dbReference type="OrthoDB" id="9815425at2"/>
<dbReference type="InterPro" id="IPR029058">
    <property type="entry name" value="AB_hydrolase_fold"/>
</dbReference>
<proteinExistence type="inferred from homology"/>
<keyword evidence="6" id="KW-1185">Reference proteome</keyword>
<gene>
    <name evidence="5" type="ORF">HMPREF9453_01644</name>
</gene>
<evidence type="ECO:0000256" key="2">
    <source>
        <dbReference type="ARBA" id="ARBA00022801"/>
    </source>
</evidence>
<protein>
    <recommendedName>
        <fullName evidence="3">Carboxylic ester hydrolase</fullName>
        <ecNumber evidence="3">3.1.1.-</ecNumber>
    </recommendedName>
</protein>
<dbReference type="ESTHER" id="9firm-h1d206">
    <property type="family name" value="Carb_B_Bacteria"/>
</dbReference>
<evidence type="ECO:0000256" key="1">
    <source>
        <dbReference type="ARBA" id="ARBA00005964"/>
    </source>
</evidence>
<dbReference type="STRING" id="742743.HMPREF9453_01644"/>
<accession>H1D206</accession>
<dbReference type="eggNOG" id="COG2272">
    <property type="taxonomic scope" value="Bacteria"/>
</dbReference>
<name>H1D206_9FIRM</name>
<dbReference type="EMBL" id="ADLT01000052">
    <property type="protein sequence ID" value="EHO62519.1"/>
    <property type="molecule type" value="Genomic_DNA"/>
</dbReference>
<dbReference type="GO" id="GO:0016787">
    <property type="term" value="F:hydrolase activity"/>
    <property type="evidence" value="ECO:0007669"/>
    <property type="project" value="UniProtKB-KW"/>
</dbReference>
<comment type="caution">
    <text evidence="5">The sequence shown here is derived from an EMBL/GenBank/DDBJ whole genome shotgun (WGS) entry which is preliminary data.</text>
</comment>
<dbReference type="EC" id="3.1.1.-" evidence="3"/>
<evidence type="ECO:0000256" key="3">
    <source>
        <dbReference type="RuleBase" id="RU361235"/>
    </source>
</evidence>
<feature type="domain" description="Carboxylesterase type B" evidence="4">
    <location>
        <begin position="2"/>
        <end position="465"/>
    </location>
</feature>
<dbReference type="PANTHER" id="PTHR43142">
    <property type="entry name" value="CARBOXYLIC ESTER HYDROLASE"/>
    <property type="match status" value="1"/>
</dbReference>
<comment type="similarity">
    <text evidence="1 3">Belongs to the type-B carboxylesterase/lipase family.</text>
</comment>
<dbReference type="Gene3D" id="3.40.50.1820">
    <property type="entry name" value="alpha/beta hydrolase"/>
    <property type="match status" value="1"/>
</dbReference>
<dbReference type="HOGENOM" id="CLU_006586_16_4_9"/>
<evidence type="ECO:0000259" key="4">
    <source>
        <dbReference type="Pfam" id="PF00135"/>
    </source>
</evidence>
<evidence type="ECO:0000313" key="6">
    <source>
        <dbReference type="Proteomes" id="UP000003277"/>
    </source>
</evidence>
<dbReference type="PROSITE" id="PS00122">
    <property type="entry name" value="CARBOXYLESTERASE_B_1"/>
    <property type="match status" value="1"/>
</dbReference>
<organism evidence="5 6">
    <name type="scientific">Dialister succinatiphilus YIT 11850</name>
    <dbReference type="NCBI Taxonomy" id="742743"/>
    <lineage>
        <taxon>Bacteria</taxon>
        <taxon>Bacillati</taxon>
        <taxon>Bacillota</taxon>
        <taxon>Negativicutes</taxon>
        <taxon>Veillonellales</taxon>
        <taxon>Veillonellaceae</taxon>
        <taxon>Dialister</taxon>
    </lineage>
</organism>
<dbReference type="InterPro" id="IPR019826">
    <property type="entry name" value="Carboxylesterase_B_AS"/>
</dbReference>
<sequence length="483" mass="53786">MIIKAPCGAMEGMEIQGIHQFLGIPYAKPPVGALRFMPTELAEPWTGIRSCRKLGHAAPQLYVPGLTFLKKEETLDEDCLYLNVTTPNTMGKLPVLCWIHGGAFQKGSATAGINPPSFAREGMVVVNMNYRLGALGFMDMSGYLGDAYRQSGNSGLLDIIEALRWVRKNIASFGGDPDNVTIMGQSAGAKLCGALTIMKKARGLFQKAILCSGAVQCIRDVHTARCITDQFMAHAGLTKDRAHEILTMPWEAILKAQAPMFRGFNLHAAGPVFDGINFEGNDALALIRQQTGPRISLLMGTNKDETNLYWHIYHVHDMDEGLAEKLFGNRAPIVMKNYRKIPKDENFHQRFVHFLTEYIYRAGDIDMAETASDAGQDVYLYRLDWDRQAYKACHASEPQFLMSMGSVIHDVDHSPAHEELKEEMHGAFTAFIKKGMPAAEGMPSWPKFNRENRRIMVFDHPCHVERAAASETDLAMPFQVFAL</sequence>
<reference evidence="5 6" key="1">
    <citation type="submission" date="2011-11" db="EMBL/GenBank/DDBJ databases">
        <title>The Genome Sequence of Dialister succinatiphilus YIT 11850.</title>
        <authorList>
            <consortium name="The Broad Institute Genome Sequencing Platform"/>
            <person name="Earl A."/>
            <person name="Ward D."/>
            <person name="Feldgarden M."/>
            <person name="Gevers D."/>
            <person name="Morotomi M."/>
            <person name="Young S.K."/>
            <person name="Zeng Q."/>
            <person name="Gargeya S."/>
            <person name="Fitzgerald M."/>
            <person name="Haas B."/>
            <person name="Abouelleil A."/>
            <person name="Alvarado L."/>
            <person name="Arachchi H.M."/>
            <person name="Berlin A."/>
            <person name="Brown A."/>
            <person name="Chapman S.B."/>
            <person name="Dunbar C."/>
            <person name="Gearin G."/>
            <person name="Goldberg J."/>
            <person name="Griggs A."/>
            <person name="Gujja S."/>
            <person name="Heiman D."/>
            <person name="Howarth C."/>
            <person name="Lui A."/>
            <person name="MacDonald P.J.P."/>
            <person name="Montmayeur A."/>
            <person name="Murphy C."/>
            <person name="Neiman D."/>
            <person name="Pearson M."/>
            <person name="Priest M."/>
            <person name="Roberts A."/>
            <person name="Saif S."/>
            <person name="Shea T."/>
            <person name="Sisk P."/>
            <person name="Stolte C."/>
            <person name="Sykes S."/>
            <person name="Wortman J."/>
            <person name="Nusbaum C."/>
            <person name="Birren B."/>
        </authorList>
    </citation>
    <scope>NUCLEOTIDE SEQUENCE [LARGE SCALE GENOMIC DNA]</scope>
    <source>
        <strain evidence="5 6">YIT 11850</strain>
    </source>
</reference>
<keyword evidence="2 3" id="KW-0378">Hydrolase</keyword>
<evidence type="ECO:0000313" key="5">
    <source>
        <dbReference type="EMBL" id="EHO62519.1"/>
    </source>
</evidence>
<dbReference type="RefSeq" id="WP_008860138.1">
    <property type="nucleotide sequence ID" value="NZ_JH591188.1"/>
</dbReference>
<dbReference type="SUPFAM" id="SSF53474">
    <property type="entry name" value="alpha/beta-Hydrolases"/>
    <property type="match status" value="1"/>
</dbReference>
<dbReference type="AlphaFoldDB" id="H1D206"/>
<dbReference type="PANTHER" id="PTHR43142:SF1">
    <property type="entry name" value="CARBOXYLIC ESTER HYDROLASE"/>
    <property type="match status" value="1"/>
</dbReference>